<reference evidence="2 3" key="1">
    <citation type="submission" date="2020-08" db="EMBL/GenBank/DDBJ databases">
        <title>Putative novel bacterial strains isolated from necrotic wheat leaf tissues caused by Xanthomonas translucens.</title>
        <authorList>
            <person name="Tambong J.T."/>
        </authorList>
    </citation>
    <scope>NUCLEOTIDE SEQUENCE [LARGE SCALE GENOMIC DNA]</scope>
    <source>
        <strain evidence="2 3">DOAB 1069</strain>
    </source>
</reference>
<sequence length="141" mass="15700">MPKRFLIAFLMLSLAGCAANLKREYQDQLRNSTTLIAYSFKQAIQQASSTPLPIGWEVFPKKWEISGTDPRLAVDQEPGSYRVFDFQLKKGQAYIIHLKSMCNNMCLSLLNTALKPRVAVVNAQGDLIADHLLGKTGSDPD</sequence>
<dbReference type="Proteomes" id="UP000651852">
    <property type="component" value="Unassembled WGS sequence"/>
</dbReference>
<proteinExistence type="predicted"/>
<keyword evidence="3" id="KW-1185">Reference proteome</keyword>
<accession>A0ABR7B685</accession>
<name>A0ABR7B685_9PSED</name>
<organism evidence="2 3">
    <name type="scientific">Pseudomonas folii</name>
    <dbReference type="NCBI Taxonomy" id="2762593"/>
    <lineage>
        <taxon>Bacteria</taxon>
        <taxon>Pseudomonadati</taxon>
        <taxon>Pseudomonadota</taxon>
        <taxon>Gammaproteobacteria</taxon>
        <taxon>Pseudomonadales</taxon>
        <taxon>Pseudomonadaceae</taxon>
        <taxon>Pseudomonas</taxon>
    </lineage>
</organism>
<dbReference type="RefSeq" id="WP_187522923.1">
    <property type="nucleotide sequence ID" value="NZ_JACONW010000162.1"/>
</dbReference>
<keyword evidence="1" id="KW-0732">Signal</keyword>
<protein>
    <recommendedName>
        <fullName evidence="4">Lipoprotein</fullName>
    </recommendedName>
</protein>
<comment type="caution">
    <text evidence="2">The sequence shown here is derived from an EMBL/GenBank/DDBJ whole genome shotgun (WGS) entry which is preliminary data.</text>
</comment>
<evidence type="ECO:0000313" key="3">
    <source>
        <dbReference type="Proteomes" id="UP000651852"/>
    </source>
</evidence>
<evidence type="ECO:0000256" key="1">
    <source>
        <dbReference type="SAM" id="SignalP"/>
    </source>
</evidence>
<feature type="signal peptide" evidence="1">
    <location>
        <begin position="1"/>
        <end position="18"/>
    </location>
</feature>
<feature type="chain" id="PRO_5045523458" description="Lipoprotein" evidence="1">
    <location>
        <begin position="19"/>
        <end position="141"/>
    </location>
</feature>
<evidence type="ECO:0000313" key="2">
    <source>
        <dbReference type="EMBL" id="MBC3952667.1"/>
    </source>
</evidence>
<evidence type="ECO:0008006" key="4">
    <source>
        <dbReference type="Google" id="ProtNLM"/>
    </source>
</evidence>
<dbReference type="EMBL" id="JACONW010000162">
    <property type="protein sequence ID" value="MBC3952667.1"/>
    <property type="molecule type" value="Genomic_DNA"/>
</dbReference>
<dbReference type="PROSITE" id="PS51257">
    <property type="entry name" value="PROKAR_LIPOPROTEIN"/>
    <property type="match status" value="1"/>
</dbReference>
<gene>
    <name evidence="2" type="ORF">H8S59_23105</name>
</gene>